<dbReference type="Proteomes" id="UP000783686">
    <property type="component" value="Unassembled WGS sequence"/>
</dbReference>
<accession>A0A811KCH9</accession>
<dbReference type="InterPro" id="IPR000644">
    <property type="entry name" value="CBS_dom"/>
</dbReference>
<evidence type="ECO:0000256" key="3">
    <source>
        <dbReference type="ARBA" id="ARBA00022692"/>
    </source>
</evidence>
<dbReference type="SUPFAM" id="SSF54631">
    <property type="entry name" value="CBS-domain pair"/>
    <property type="match status" value="1"/>
</dbReference>
<dbReference type="Gene3D" id="3.10.580.10">
    <property type="entry name" value="CBS-domain"/>
    <property type="match status" value="1"/>
</dbReference>
<reference evidence="12" key="1">
    <citation type="submission" date="2020-09" db="EMBL/GenBank/DDBJ databases">
        <authorList>
            <person name="Kikuchi T."/>
        </authorList>
    </citation>
    <scope>NUCLEOTIDE SEQUENCE</scope>
    <source>
        <strain evidence="12">SH1</strain>
    </source>
</reference>
<dbReference type="InterPro" id="IPR001807">
    <property type="entry name" value="ClC"/>
</dbReference>
<organism evidence="12 13">
    <name type="scientific">Bursaphelenchus okinawaensis</name>
    <dbReference type="NCBI Taxonomy" id="465554"/>
    <lineage>
        <taxon>Eukaryota</taxon>
        <taxon>Metazoa</taxon>
        <taxon>Ecdysozoa</taxon>
        <taxon>Nematoda</taxon>
        <taxon>Chromadorea</taxon>
        <taxon>Rhabditida</taxon>
        <taxon>Tylenchina</taxon>
        <taxon>Tylenchomorpha</taxon>
        <taxon>Aphelenchoidea</taxon>
        <taxon>Aphelenchoididae</taxon>
        <taxon>Bursaphelenchus</taxon>
    </lineage>
</organism>
<evidence type="ECO:0000256" key="10">
    <source>
        <dbReference type="SAM" id="Phobius"/>
    </source>
</evidence>
<dbReference type="InterPro" id="IPR050970">
    <property type="entry name" value="Cl_channel_volt-gated"/>
</dbReference>
<evidence type="ECO:0000313" key="13">
    <source>
        <dbReference type="Proteomes" id="UP000614601"/>
    </source>
</evidence>
<dbReference type="SUPFAM" id="SSF81340">
    <property type="entry name" value="Clc chloride channel"/>
    <property type="match status" value="1"/>
</dbReference>
<dbReference type="Proteomes" id="UP000614601">
    <property type="component" value="Unassembled WGS sequence"/>
</dbReference>
<dbReference type="PANTHER" id="PTHR45720:SF5">
    <property type="entry name" value="CHLORIDE CHANNEL PROTEIN"/>
    <property type="match status" value="1"/>
</dbReference>
<dbReference type="PANTHER" id="PTHR45720">
    <property type="entry name" value="CHLORIDE CHANNEL PROTEIN 2"/>
    <property type="match status" value="1"/>
</dbReference>
<dbReference type="GO" id="GO:0005247">
    <property type="term" value="F:voltage-gated chloride channel activity"/>
    <property type="evidence" value="ECO:0007669"/>
    <property type="project" value="TreeGrafter"/>
</dbReference>
<feature type="transmembrane region" description="Helical" evidence="10">
    <location>
        <begin position="49"/>
        <end position="69"/>
    </location>
</feature>
<comment type="subcellular location">
    <subcellularLocation>
        <location evidence="1">Membrane</location>
        <topology evidence="1">Multi-pass membrane protein</topology>
    </subcellularLocation>
</comment>
<dbReference type="CDD" id="cd04591">
    <property type="entry name" value="CBS_pair_voltage-gated_CLC_euk_bac"/>
    <property type="match status" value="1"/>
</dbReference>
<dbReference type="EMBL" id="CAJFDH010000002">
    <property type="protein sequence ID" value="CAD5213067.1"/>
    <property type="molecule type" value="Genomic_DNA"/>
</dbReference>
<protein>
    <recommendedName>
        <fullName evidence="11">CBS domain-containing protein</fullName>
    </recommendedName>
</protein>
<dbReference type="AlphaFoldDB" id="A0A811KCH9"/>
<evidence type="ECO:0000256" key="9">
    <source>
        <dbReference type="SAM" id="MobiDB-lite"/>
    </source>
</evidence>
<comment type="caution">
    <text evidence="12">The sequence shown here is derived from an EMBL/GenBank/DDBJ whole genome shotgun (WGS) entry which is preliminary data.</text>
</comment>
<dbReference type="InterPro" id="IPR014743">
    <property type="entry name" value="Cl-channel_core"/>
</dbReference>
<keyword evidence="5 10" id="KW-1133">Transmembrane helix</keyword>
<keyword evidence="3 10" id="KW-0812">Transmembrane</keyword>
<evidence type="ECO:0000256" key="4">
    <source>
        <dbReference type="ARBA" id="ARBA00022737"/>
    </source>
</evidence>
<dbReference type="OrthoDB" id="4564at2759"/>
<feature type="transmembrane region" description="Helical" evidence="10">
    <location>
        <begin position="20"/>
        <end position="42"/>
    </location>
</feature>
<dbReference type="GO" id="GO:0005886">
    <property type="term" value="C:plasma membrane"/>
    <property type="evidence" value="ECO:0007669"/>
    <property type="project" value="TreeGrafter"/>
</dbReference>
<keyword evidence="2" id="KW-0813">Transport</keyword>
<dbReference type="Pfam" id="PF00654">
    <property type="entry name" value="Voltage_CLC"/>
    <property type="match status" value="1"/>
</dbReference>
<dbReference type="InterPro" id="IPR046342">
    <property type="entry name" value="CBS_dom_sf"/>
</dbReference>
<evidence type="ECO:0000256" key="1">
    <source>
        <dbReference type="ARBA" id="ARBA00004141"/>
    </source>
</evidence>
<dbReference type="Pfam" id="PF00571">
    <property type="entry name" value="CBS"/>
    <property type="match status" value="1"/>
</dbReference>
<keyword evidence="4" id="KW-0677">Repeat</keyword>
<dbReference type="EMBL" id="CAJFCW020000002">
    <property type="protein sequence ID" value="CAG9098929.1"/>
    <property type="molecule type" value="Genomic_DNA"/>
</dbReference>
<gene>
    <name evidence="12" type="ORF">BOKJ2_LOCUS4868</name>
</gene>
<proteinExistence type="predicted"/>
<feature type="region of interest" description="Disordered" evidence="9">
    <location>
        <begin position="374"/>
        <end position="433"/>
    </location>
</feature>
<keyword evidence="6" id="KW-0406">Ion transport</keyword>
<sequence>MLFPDGMRGPLGPQIYPGLYAVVGAAAFTGAVTHSLSIAVIVCETTGQLSPLLPVLIALMIGNAVSSFLHPSIYESIILLKKYPHLTELPPSRISVHTMKVEQIMVRDIVYITKDTTYKDLRELLISTPQLRSYPLVTDDEERILLGSVARKYLNFLVTIHLGNDPSLARRRSHASEILGAYNRNSIMRSSMSGHTLLSNSPLHEGQKRHSVKSALGLYKKSDPSLADHALLDRAAKLEKPIDVESLAVDSAPFQLVIGTSLFKVHTLFSLLGLNHAYVTHRGRLVGVVALRELRLALSDIYVRGAVVHKDSWAGSHNRLNDFLIDKPEILKGSKTMPNYYNNGPTFTTNLNDVNSNKMTDLANFKELKALLPQDSDESESSGISIHISPPTDGDGQQDSQSEGTDNNDDAHEETLLLNDIEQVDEIGDNKKN</sequence>
<keyword evidence="8" id="KW-0868">Chloride</keyword>
<evidence type="ECO:0000256" key="5">
    <source>
        <dbReference type="ARBA" id="ARBA00022989"/>
    </source>
</evidence>
<dbReference type="PRINTS" id="PR00762">
    <property type="entry name" value="CLCHANNEL"/>
</dbReference>
<feature type="domain" description="CBS" evidence="11">
    <location>
        <begin position="101"/>
        <end position="152"/>
    </location>
</feature>
<evidence type="ECO:0000256" key="6">
    <source>
        <dbReference type="ARBA" id="ARBA00023065"/>
    </source>
</evidence>
<name>A0A811KCH9_9BILA</name>
<dbReference type="Gene3D" id="1.10.3080.10">
    <property type="entry name" value="Clc chloride channel"/>
    <property type="match status" value="1"/>
</dbReference>
<evidence type="ECO:0000259" key="11">
    <source>
        <dbReference type="Pfam" id="PF00571"/>
    </source>
</evidence>
<feature type="compositionally biased region" description="Polar residues" evidence="9">
    <location>
        <begin position="395"/>
        <end position="405"/>
    </location>
</feature>
<evidence type="ECO:0000313" key="12">
    <source>
        <dbReference type="EMBL" id="CAD5213067.1"/>
    </source>
</evidence>
<evidence type="ECO:0000256" key="2">
    <source>
        <dbReference type="ARBA" id="ARBA00022448"/>
    </source>
</evidence>
<keyword evidence="7 10" id="KW-0472">Membrane</keyword>
<evidence type="ECO:0000256" key="8">
    <source>
        <dbReference type="ARBA" id="ARBA00023214"/>
    </source>
</evidence>
<evidence type="ECO:0000256" key="7">
    <source>
        <dbReference type="ARBA" id="ARBA00023136"/>
    </source>
</evidence>
<keyword evidence="13" id="KW-1185">Reference proteome</keyword>